<evidence type="ECO:0000313" key="6">
    <source>
        <dbReference type="Proteomes" id="UP001174997"/>
    </source>
</evidence>
<dbReference type="Gene3D" id="3.40.50.300">
    <property type="entry name" value="P-loop containing nucleotide triphosphate hydrolases"/>
    <property type="match status" value="1"/>
</dbReference>
<keyword evidence="2" id="KW-0547">Nucleotide-binding</keyword>
<dbReference type="GO" id="GO:0016887">
    <property type="term" value="F:ATP hydrolysis activity"/>
    <property type="evidence" value="ECO:0007669"/>
    <property type="project" value="InterPro"/>
</dbReference>
<feature type="compositionally biased region" description="Basic and acidic residues" evidence="4">
    <location>
        <begin position="632"/>
        <end position="649"/>
    </location>
</feature>
<accession>A0AA39ZAB0</accession>
<sequence>MNRATTSITITDPFVKYTSLIATGVYSPDAAQYRLAHHLQKIYTRLKDYKPTHEYRSRLGQIARAIDPVTANANGGDDIASPNHPIRRNPLFSKLFQRDDIKDSLALTRTLTDQQAALHVNSPRGLFLSGEVGTGKSMLLDLLAEGLPTQGKKRWHYNTFMLHAFSRLEEFRKSHSKVLSTHGAEYSLLWIAKEMVEQSPILFLDEFQLPDRAASKIMNNLFIAFFQLGGVLIASSNRMPEELEKATGGYYAPPTTGGLVERVLGYGKTRYGELFGQTSDFASFLEVLKARCDFWHMEGTRDWRRRETHGSASLPLTEPSESSDPLHTDSWSARTALSTAEPPGHGEVESKSSVLAPAMYFLPSQHQETWQTVHSETAEWEPYSHIVYGRKVTVPKQRDGVACWSFDELVRSLGPADYISLASNYHTFIIDNVPVLDFSMKNEARRFITFLDALYESRCKLIVRAEAGPDELFFPEMRASAKAANNTGASAVREEIADDATYPETIAEVFQDQMSPFRPNISTYADSRNAKYDPDQDSDFGKEQESKIDFTKTGGFTGEDERFAYKRATSRLWELCSGQWHAREGDWWHPLAKEARHWEGKESSKPMPSPLINAPKSEITMGESVELDETAGLERHRVQSLKEGENHTT</sequence>
<dbReference type="GO" id="GO:0005739">
    <property type="term" value="C:mitochondrion"/>
    <property type="evidence" value="ECO:0007669"/>
    <property type="project" value="TreeGrafter"/>
</dbReference>
<organism evidence="5 6">
    <name type="scientific">Cercophora samala</name>
    <dbReference type="NCBI Taxonomy" id="330535"/>
    <lineage>
        <taxon>Eukaryota</taxon>
        <taxon>Fungi</taxon>
        <taxon>Dikarya</taxon>
        <taxon>Ascomycota</taxon>
        <taxon>Pezizomycotina</taxon>
        <taxon>Sordariomycetes</taxon>
        <taxon>Sordariomycetidae</taxon>
        <taxon>Sordariales</taxon>
        <taxon>Lasiosphaeriaceae</taxon>
        <taxon>Cercophora</taxon>
    </lineage>
</organism>
<feature type="compositionally biased region" description="Polar residues" evidence="4">
    <location>
        <begin position="319"/>
        <end position="329"/>
    </location>
</feature>
<keyword evidence="6" id="KW-1185">Reference proteome</keyword>
<dbReference type="AlphaFoldDB" id="A0AA39ZAB0"/>
<dbReference type="PANTHER" id="PTHR12169">
    <property type="entry name" value="ATPASE N2B"/>
    <property type="match status" value="1"/>
</dbReference>
<feature type="compositionally biased region" description="Basic and acidic residues" evidence="4">
    <location>
        <begin position="528"/>
        <end position="544"/>
    </location>
</feature>
<protein>
    <submittedName>
        <fullName evidence="5">ATPase</fullName>
    </submittedName>
</protein>
<name>A0AA39ZAB0_9PEZI</name>
<evidence type="ECO:0000256" key="4">
    <source>
        <dbReference type="SAM" id="MobiDB-lite"/>
    </source>
</evidence>
<comment type="caution">
    <text evidence="5">The sequence shown here is derived from an EMBL/GenBank/DDBJ whole genome shotgun (WGS) entry which is preliminary data.</text>
</comment>
<comment type="similarity">
    <text evidence="1">Belongs to the AFG1 ATPase family.</text>
</comment>
<dbReference type="InterPro" id="IPR027417">
    <property type="entry name" value="P-loop_NTPase"/>
</dbReference>
<dbReference type="SUPFAM" id="SSF52540">
    <property type="entry name" value="P-loop containing nucleoside triphosphate hydrolases"/>
    <property type="match status" value="1"/>
</dbReference>
<feature type="region of interest" description="Disordered" evidence="4">
    <location>
        <begin position="306"/>
        <end position="329"/>
    </location>
</feature>
<evidence type="ECO:0000313" key="5">
    <source>
        <dbReference type="EMBL" id="KAK0667247.1"/>
    </source>
</evidence>
<evidence type="ECO:0000256" key="2">
    <source>
        <dbReference type="ARBA" id="ARBA00022741"/>
    </source>
</evidence>
<evidence type="ECO:0000256" key="1">
    <source>
        <dbReference type="ARBA" id="ARBA00010322"/>
    </source>
</evidence>
<proteinExistence type="inferred from homology"/>
<dbReference type="PANTHER" id="PTHR12169:SF2">
    <property type="entry name" value="AFG1P"/>
    <property type="match status" value="1"/>
</dbReference>
<gene>
    <name evidence="5" type="ORF">QBC41DRAFT_324284</name>
</gene>
<reference evidence="5" key="1">
    <citation type="submission" date="2023-06" db="EMBL/GenBank/DDBJ databases">
        <title>Genome-scale phylogeny and comparative genomics of the fungal order Sordariales.</title>
        <authorList>
            <consortium name="Lawrence Berkeley National Laboratory"/>
            <person name="Hensen N."/>
            <person name="Bonometti L."/>
            <person name="Westerberg I."/>
            <person name="Brannstrom I.O."/>
            <person name="Guillou S."/>
            <person name="Cros-Aarteil S."/>
            <person name="Calhoun S."/>
            <person name="Haridas S."/>
            <person name="Kuo A."/>
            <person name="Mondo S."/>
            <person name="Pangilinan J."/>
            <person name="Riley R."/>
            <person name="Labutti K."/>
            <person name="Andreopoulos B."/>
            <person name="Lipzen A."/>
            <person name="Chen C."/>
            <person name="Yanf M."/>
            <person name="Daum C."/>
            <person name="Ng V."/>
            <person name="Clum A."/>
            <person name="Steindorff A."/>
            <person name="Ohm R."/>
            <person name="Martin F."/>
            <person name="Silar P."/>
            <person name="Natvig D."/>
            <person name="Lalanne C."/>
            <person name="Gautier V."/>
            <person name="Ament-Velasquez S.L."/>
            <person name="Kruys A."/>
            <person name="Hutchinson M.I."/>
            <person name="Powell A.J."/>
            <person name="Barry K."/>
            <person name="Miller A.N."/>
            <person name="Grigoriev I.V."/>
            <person name="Debuchy R."/>
            <person name="Gladieux P."/>
            <person name="Thoren M.H."/>
            <person name="Johannesson H."/>
        </authorList>
    </citation>
    <scope>NUCLEOTIDE SEQUENCE</scope>
    <source>
        <strain evidence="5">CBS 307.81</strain>
    </source>
</reference>
<feature type="region of interest" description="Disordered" evidence="4">
    <location>
        <begin position="525"/>
        <end position="544"/>
    </location>
</feature>
<dbReference type="Proteomes" id="UP001174997">
    <property type="component" value="Unassembled WGS sequence"/>
</dbReference>
<keyword evidence="3" id="KW-0067">ATP-binding</keyword>
<evidence type="ECO:0000256" key="3">
    <source>
        <dbReference type="ARBA" id="ARBA00022840"/>
    </source>
</evidence>
<feature type="region of interest" description="Disordered" evidence="4">
    <location>
        <begin position="599"/>
        <end position="649"/>
    </location>
</feature>
<dbReference type="InterPro" id="IPR005654">
    <property type="entry name" value="ATPase_AFG1-like"/>
</dbReference>
<dbReference type="EMBL" id="JAULSY010000075">
    <property type="protein sequence ID" value="KAK0667247.1"/>
    <property type="molecule type" value="Genomic_DNA"/>
</dbReference>
<dbReference type="Pfam" id="PF03969">
    <property type="entry name" value="AFG1_ATPase"/>
    <property type="match status" value="2"/>
</dbReference>
<dbReference type="CDD" id="cd00009">
    <property type="entry name" value="AAA"/>
    <property type="match status" value="1"/>
</dbReference>
<dbReference type="GO" id="GO:0005524">
    <property type="term" value="F:ATP binding"/>
    <property type="evidence" value="ECO:0007669"/>
    <property type="project" value="UniProtKB-KW"/>
</dbReference>